<dbReference type="InterPro" id="IPR050553">
    <property type="entry name" value="Thioredoxin_ResA/DsbE_sf"/>
</dbReference>
<dbReference type="PANTHER" id="PTHR42852:SF13">
    <property type="entry name" value="PROTEIN DIPZ"/>
    <property type="match status" value="1"/>
</dbReference>
<gene>
    <name evidence="4" type="ORF">RQM65_14380</name>
</gene>
<keyword evidence="5" id="KW-1185">Reference proteome</keyword>
<dbReference type="InterPro" id="IPR013766">
    <property type="entry name" value="Thioredoxin_domain"/>
</dbReference>
<dbReference type="InterPro" id="IPR017937">
    <property type="entry name" value="Thioredoxin_CS"/>
</dbReference>
<keyword evidence="2" id="KW-1133">Transmembrane helix</keyword>
<keyword evidence="2" id="KW-0472">Membrane</keyword>
<dbReference type="EMBL" id="JAVTTP010000001">
    <property type="protein sequence ID" value="MDT7829858.1"/>
    <property type="molecule type" value="Genomic_DNA"/>
</dbReference>
<reference evidence="4 5" key="1">
    <citation type="submission" date="2023-09" db="EMBL/GenBank/DDBJ databases">
        <title>Novel taxa isolated from Blanes Bay.</title>
        <authorList>
            <person name="Rey-Velasco X."/>
            <person name="Lucena T."/>
        </authorList>
    </citation>
    <scope>NUCLEOTIDE SEQUENCE [LARGE SCALE GENOMIC DNA]</scope>
    <source>
        <strain evidence="4 5">S334</strain>
    </source>
</reference>
<keyword evidence="1" id="KW-0676">Redox-active center</keyword>
<dbReference type="PROSITE" id="PS51352">
    <property type="entry name" value="THIOREDOXIN_2"/>
    <property type="match status" value="1"/>
</dbReference>
<evidence type="ECO:0000313" key="4">
    <source>
        <dbReference type="EMBL" id="MDT7829858.1"/>
    </source>
</evidence>
<dbReference type="SUPFAM" id="SSF52833">
    <property type="entry name" value="Thioredoxin-like"/>
    <property type="match status" value="1"/>
</dbReference>
<evidence type="ECO:0000313" key="5">
    <source>
        <dbReference type="Proteomes" id="UP001250656"/>
    </source>
</evidence>
<dbReference type="CDD" id="cd02966">
    <property type="entry name" value="TlpA_like_family"/>
    <property type="match status" value="1"/>
</dbReference>
<feature type="transmembrane region" description="Helical" evidence="2">
    <location>
        <begin position="6"/>
        <end position="25"/>
    </location>
</feature>
<dbReference type="Gene3D" id="3.40.30.10">
    <property type="entry name" value="Glutaredoxin"/>
    <property type="match status" value="1"/>
</dbReference>
<name>A0ABU3L901_9FLAO</name>
<dbReference type="PANTHER" id="PTHR42852">
    <property type="entry name" value="THIOL:DISULFIDE INTERCHANGE PROTEIN DSBE"/>
    <property type="match status" value="1"/>
</dbReference>
<dbReference type="InterPro" id="IPR036249">
    <property type="entry name" value="Thioredoxin-like_sf"/>
</dbReference>
<dbReference type="Proteomes" id="UP001250656">
    <property type="component" value="Unassembled WGS sequence"/>
</dbReference>
<accession>A0ABU3L901</accession>
<dbReference type="PROSITE" id="PS00194">
    <property type="entry name" value="THIOREDOXIN_1"/>
    <property type="match status" value="1"/>
</dbReference>
<keyword evidence="2" id="KW-0812">Transmembrane</keyword>
<organism evidence="4 5">
    <name type="scientific">Pricia mediterranea</name>
    <dbReference type="NCBI Taxonomy" id="3076079"/>
    <lineage>
        <taxon>Bacteria</taxon>
        <taxon>Pseudomonadati</taxon>
        <taxon>Bacteroidota</taxon>
        <taxon>Flavobacteriia</taxon>
        <taxon>Flavobacteriales</taxon>
        <taxon>Flavobacteriaceae</taxon>
        <taxon>Pricia</taxon>
    </lineage>
</organism>
<evidence type="ECO:0000256" key="1">
    <source>
        <dbReference type="ARBA" id="ARBA00023284"/>
    </source>
</evidence>
<protein>
    <submittedName>
        <fullName evidence="4">TlpA disulfide reductase family protein</fullName>
    </submittedName>
</protein>
<evidence type="ECO:0000259" key="3">
    <source>
        <dbReference type="PROSITE" id="PS51352"/>
    </source>
</evidence>
<comment type="caution">
    <text evidence="4">The sequence shown here is derived from an EMBL/GenBank/DDBJ whole genome shotgun (WGS) entry which is preliminary data.</text>
</comment>
<sequence>MKRSLIIAFLVLLFIGVGIYFFTPLGPKVRGYAGRLWSKSAVALKTDLQVSDAAYKWTVTGTDGNPRSFAKEKGEVVFLNFWATWCAPCLKEMPDIQDLYDDYGDKIGFFLVTQEDTSRVDSFLQKNDYTLPFYYTDIENIPEELASKSMPTTYILGKEGKIALAETGARDWNSAEVRAIIDRLLAE</sequence>
<dbReference type="RefSeq" id="WP_314016090.1">
    <property type="nucleotide sequence ID" value="NZ_JAVTTP010000001.1"/>
</dbReference>
<feature type="domain" description="Thioredoxin" evidence="3">
    <location>
        <begin position="48"/>
        <end position="186"/>
    </location>
</feature>
<proteinExistence type="predicted"/>
<dbReference type="Pfam" id="PF00578">
    <property type="entry name" value="AhpC-TSA"/>
    <property type="match status" value="1"/>
</dbReference>
<evidence type="ECO:0000256" key="2">
    <source>
        <dbReference type="SAM" id="Phobius"/>
    </source>
</evidence>
<dbReference type="InterPro" id="IPR000866">
    <property type="entry name" value="AhpC/TSA"/>
</dbReference>